<feature type="signal peptide" evidence="2">
    <location>
        <begin position="1"/>
        <end position="27"/>
    </location>
</feature>
<organism evidence="3 4">
    <name type="scientific">Plectus sambesii</name>
    <dbReference type="NCBI Taxonomy" id="2011161"/>
    <lineage>
        <taxon>Eukaryota</taxon>
        <taxon>Metazoa</taxon>
        <taxon>Ecdysozoa</taxon>
        <taxon>Nematoda</taxon>
        <taxon>Chromadorea</taxon>
        <taxon>Plectida</taxon>
        <taxon>Plectina</taxon>
        <taxon>Plectoidea</taxon>
        <taxon>Plectidae</taxon>
        <taxon>Plectus</taxon>
    </lineage>
</organism>
<evidence type="ECO:0000313" key="4">
    <source>
        <dbReference type="WBParaSite" id="PSAMB.scaffold1806size27734.g15044.t1"/>
    </source>
</evidence>
<feature type="transmembrane region" description="Helical" evidence="1">
    <location>
        <begin position="108"/>
        <end position="128"/>
    </location>
</feature>
<dbReference type="WBParaSite" id="PSAMB.scaffold1806size27734.g15044.t1">
    <property type="protein sequence ID" value="PSAMB.scaffold1806size27734.g15044.t1"/>
    <property type="gene ID" value="PSAMB.scaffold1806size27734.g15044"/>
</dbReference>
<evidence type="ECO:0000313" key="3">
    <source>
        <dbReference type="Proteomes" id="UP000887566"/>
    </source>
</evidence>
<keyword evidence="1" id="KW-1133">Transmembrane helix</keyword>
<dbReference type="AlphaFoldDB" id="A0A914VD65"/>
<evidence type="ECO:0000256" key="2">
    <source>
        <dbReference type="SAM" id="SignalP"/>
    </source>
</evidence>
<dbReference type="Proteomes" id="UP000887566">
    <property type="component" value="Unplaced"/>
</dbReference>
<evidence type="ECO:0000256" key="1">
    <source>
        <dbReference type="SAM" id="Phobius"/>
    </source>
</evidence>
<accession>A0A914VD65</accession>
<proteinExistence type="predicted"/>
<sequence length="129" mass="14445">MRNCNSRSSRLLSACLLLAVTLAEANANVVSDEHHPKKEVSFDFTRECTVLADFRDCAVFNRCCEQRCNDRSATQRQQFCMALVGEIQAPDTHCDCTNADRQKRASKFNVLLAVVLVVLADLVLITFAF</sequence>
<keyword evidence="3" id="KW-1185">Reference proteome</keyword>
<keyword evidence="1" id="KW-0812">Transmembrane</keyword>
<keyword evidence="2" id="KW-0732">Signal</keyword>
<reference evidence="4" key="1">
    <citation type="submission" date="2022-11" db="UniProtKB">
        <authorList>
            <consortium name="WormBaseParasite"/>
        </authorList>
    </citation>
    <scope>IDENTIFICATION</scope>
</reference>
<protein>
    <submittedName>
        <fullName evidence="4">Transmembrane protein</fullName>
    </submittedName>
</protein>
<keyword evidence="1" id="KW-0472">Membrane</keyword>
<feature type="chain" id="PRO_5037058228" evidence="2">
    <location>
        <begin position="28"/>
        <end position="129"/>
    </location>
</feature>
<name>A0A914VD65_9BILA</name>